<dbReference type="Pfam" id="PF09414">
    <property type="entry name" value="RNA_ligase"/>
    <property type="match status" value="1"/>
</dbReference>
<dbReference type="Gene3D" id="3.30.1490.70">
    <property type="match status" value="1"/>
</dbReference>
<dbReference type="SUPFAM" id="SSF56091">
    <property type="entry name" value="DNA ligase/mRNA capping enzyme, catalytic domain"/>
    <property type="match status" value="1"/>
</dbReference>
<dbReference type="InterPro" id="IPR040609">
    <property type="entry name" value="Rnl2_C"/>
</dbReference>
<dbReference type="InterPro" id="IPR041948">
    <property type="entry name" value="Rnl1/2_C_sf"/>
</dbReference>
<evidence type="ECO:0000259" key="1">
    <source>
        <dbReference type="Pfam" id="PF09414"/>
    </source>
</evidence>
<dbReference type="GO" id="GO:0016874">
    <property type="term" value="F:ligase activity"/>
    <property type="evidence" value="ECO:0007669"/>
    <property type="project" value="UniProtKB-KW"/>
</dbReference>
<evidence type="ECO:0000313" key="3">
    <source>
        <dbReference type="EMBL" id="QSW90264.1"/>
    </source>
</evidence>
<organism evidence="3 4">
    <name type="scientific">Flavobacterium endoglycinae</name>
    <dbReference type="NCBI Taxonomy" id="2816357"/>
    <lineage>
        <taxon>Bacteria</taxon>
        <taxon>Pseudomonadati</taxon>
        <taxon>Bacteroidota</taxon>
        <taxon>Flavobacteriia</taxon>
        <taxon>Flavobacteriales</taxon>
        <taxon>Flavobacteriaceae</taxon>
        <taxon>Flavobacterium</taxon>
    </lineage>
</organism>
<evidence type="ECO:0000313" key="4">
    <source>
        <dbReference type="Proteomes" id="UP000663440"/>
    </source>
</evidence>
<dbReference type="Proteomes" id="UP000663440">
    <property type="component" value="Chromosome"/>
</dbReference>
<dbReference type="InterPro" id="IPR021122">
    <property type="entry name" value="RNA_ligase_dom_REL/Rnl2"/>
</dbReference>
<keyword evidence="4" id="KW-1185">Reference proteome</keyword>
<feature type="domain" description="RNA ligase 2 C-terminal" evidence="2">
    <location>
        <begin position="251"/>
        <end position="308"/>
    </location>
</feature>
<dbReference type="EMBL" id="CP071448">
    <property type="protein sequence ID" value="QSW90264.1"/>
    <property type="molecule type" value="Genomic_DNA"/>
</dbReference>
<name>A0ABX7QIS3_9FLAO</name>
<protein>
    <submittedName>
        <fullName evidence="3">2'-5' RNA ligase</fullName>
    </submittedName>
</protein>
<keyword evidence="3" id="KW-0436">Ligase</keyword>
<dbReference type="Pfam" id="PF18043">
    <property type="entry name" value="T4_Rnl2_C"/>
    <property type="match status" value="1"/>
</dbReference>
<dbReference type="Gene3D" id="3.30.470.30">
    <property type="entry name" value="DNA ligase/mRNA capping enzyme"/>
    <property type="match status" value="1"/>
</dbReference>
<sequence>MDHFSEYEKMPENFNQYGQNEKLIKDMNRLKWVVTEKIHGANFSFVYQNRNLQFAKRKDLLKWSDDFFGFQTVVNEIETRIISLFEQFSIDFKADKYIIYGELFGGHYPHPDVVPNPNVQAIQTGVYYSPEVRFCAFDMAFEKDGKKEYLDYELAVSYFEKFAVFHAQILFAGKLNEAMEFNKRINSTIPALLNLPAVEQNLIEGIVLKPLKHNGLIHDEERPIIKLKNTEFKEQKFHQAQNWSYIPKVSSYSEELAFLIDDLRNYITENRLNSVLSKIGAIDFKNPERMQNIYDEFIEDVLLDFNLQK</sequence>
<dbReference type="Gene3D" id="1.10.10.1810">
    <property type="entry name" value="RNA ligase"/>
    <property type="match status" value="1"/>
</dbReference>
<proteinExistence type="predicted"/>
<gene>
    <name evidence="3" type="ORF">J0383_05440</name>
</gene>
<evidence type="ECO:0000259" key="2">
    <source>
        <dbReference type="Pfam" id="PF18043"/>
    </source>
</evidence>
<dbReference type="RefSeq" id="WP_207297431.1">
    <property type="nucleotide sequence ID" value="NZ_CP071448.1"/>
</dbReference>
<reference evidence="3 4" key="1">
    <citation type="submission" date="2021-03" db="EMBL/GenBank/DDBJ databases">
        <title>Flavobacterium kribbensis sp. nov, an endophytic bacteria, isolated from soybean.</title>
        <authorList>
            <person name="Lee J."/>
            <person name="Seo J."/>
        </authorList>
    </citation>
    <scope>NUCLEOTIDE SEQUENCE [LARGE SCALE GENOMIC DNA]</scope>
    <source>
        <strain evidence="3 4">BB8</strain>
    </source>
</reference>
<feature type="domain" description="RNA ligase" evidence="1">
    <location>
        <begin position="31"/>
        <end position="228"/>
    </location>
</feature>
<accession>A0ABX7QIS3</accession>